<feature type="transmembrane region" description="Helical" evidence="7">
    <location>
        <begin position="46"/>
        <end position="66"/>
    </location>
</feature>
<evidence type="ECO:0000313" key="9">
    <source>
        <dbReference type="Proteomes" id="UP000252415"/>
    </source>
</evidence>
<keyword evidence="3" id="KW-1003">Cell membrane</keyword>
<comment type="subcellular location">
    <subcellularLocation>
        <location evidence="1">Cell membrane</location>
        <topology evidence="1">Multi-pass membrane protein</topology>
    </subcellularLocation>
</comment>
<comment type="caution">
    <text evidence="8">The sequence shown here is derived from an EMBL/GenBank/DDBJ whole genome shotgun (WGS) entry which is preliminary data.</text>
</comment>
<evidence type="ECO:0000256" key="4">
    <source>
        <dbReference type="ARBA" id="ARBA00022692"/>
    </source>
</evidence>
<feature type="transmembrane region" description="Helical" evidence="7">
    <location>
        <begin position="78"/>
        <end position="97"/>
    </location>
</feature>
<keyword evidence="6 7" id="KW-0472">Membrane</keyword>
<reference evidence="8 9" key="1">
    <citation type="submission" date="2018-07" db="EMBL/GenBank/DDBJ databases">
        <title>Genomic Encyclopedia of Type Strains, Phase III (KMG-III): the genomes of soil and plant-associated and newly described type strains.</title>
        <authorList>
            <person name="Whitman W."/>
        </authorList>
    </citation>
    <scope>NUCLEOTIDE SEQUENCE [LARGE SCALE GENOMIC DNA]</scope>
    <source>
        <strain evidence="8 9">CECT 7506</strain>
    </source>
</reference>
<evidence type="ECO:0000256" key="2">
    <source>
        <dbReference type="ARBA" id="ARBA00006679"/>
    </source>
</evidence>
<dbReference type="RefSeq" id="WP_114379381.1">
    <property type="nucleotide sequence ID" value="NZ_QPJD01000004.1"/>
</dbReference>
<dbReference type="PANTHER" id="PTHR33452:SF1">
    <property type="entry name" value="INNER MEMBRANE PROTEIN YPHA-RELATED"/>
    <property type="match status" value="1"/>
</dbReference>
<sequence>MLNKFNISGWFQSIEIPGFLAYAVATVELVGGLALIMGICTRLVSALLAIILLIATLKVKLGVGFMGNGQMAGYEFDLSLLAIALYLVLSRSYLWSLDSLLKSKA</sequence>
<dbReference type="AlphaFoldDB" id="A0A368W5C1"/>
<dbReference type="PANTHER" id="PTHR33452">
    <property type="entry name" value="OXIDOREDUCTASE CATD-RELATED"/>
    <property type="match status" value="1"/>
</dbReference>
<dbReference type="EMBL" id="QPJD01000004">
    <property type="protein sequence ID" value="RCW49464.1"/>
    <property type="molecule type" value="Genomic_DNA"/>
</dbReference>
<evidence type="ECO:0000256" key="3">
    <source>
        <dbReference type="ARBA" id="ARBA00022475"/>
    </source>
</evidence>
<dbReference type="GO" id="GO:0005886">
    <property type="term" value="C:plasma membrane"/>
    <property type="evidence" value="ECO:0007669"/>
    <property type="project" value="UniProtKB-SubCell"/>
</dbReference>
<dbReference type="InterPro" id="IPR051907">
    <property type="entry name" value="DoxX-like_oxidoreductase"/>
</dbReference>
<comment type="similarity">
    <text evidence="2">Belongs to the DoxX family.</text>
</comment>
<keyword evidence="9" id="KW-1185">Reference proteome</keyword>
<dbReference type="Pfam" id="PF07681">
    <property type="entry name" value="DoxX"/>
    <property type="match status" value="1"/>
</dbReference>
<protein>
    <submittedName>
        <fullName evidence="8">DoxX-like protein</fullName>
    </submittedName>
</protein>
<evidence type="ECO:0000256" key="1">
    <source>
        <dbReference type="ARBA" id="ARBA00004651"/>
    </source>
</evidence>
<evidence type="ECO:0000313" key="8">
    <source>
        <dbReference type="EMBL" id="RCW49464.1"/>
    </source>
</evidence>
<proteinExistence type="inferred from homology"/>
<organism evidence="8 9">
    <name type="scientific">Paenibacillus prosopidis</name>
    <dbReference type="NCBI Taxonomy" id="630520"/>
    <lineage>
        <taxon>Bacteria</taxon>
        <taxon>Bacillati</taxon>
        <taxon>Bacillota</taxon>
        <taxon>Bacilli</taxon>
        <taxon>Bacillales</taxon>
        <taxon>Paenibacillaceae</taxon>
        <taxon>Paenibacillus</taxon>
    </lineage>
</organism>
<keyword evidence="5 7" id="KW-1133">Transmembrane helix</keyword>
<dbReference type="OrthoDB" id="886570at2"/>
<dbReference type="InterPro" id="IPR032808">
    <property type="entry name" value="DoxX"/>
</dbReference>
<evidence type="ECO:0000256" key="5">
    <source>
        <dbReference type="ARBA" id="ARBA00022989"/>
    </source>
</evidence>
<evidence type="ECO:0000256" key="6">
    <source>
        <dbReference type="ARBA" id="ARBA00023136"/>
    </source>
</evidence>
<gene>
    <name evidence="8" type="ORF">DFP97_104122</name>
</gene>
<evidence type="ECO:0000256" key="7">
    <source>
        <dbReference type="SAM" id="Phobius"/>
    </source>
</evidence>
<dbReference type="Proteomes" id="UP000252415">
    <property type="component" value="Unassembled WGS sequence"/>
</dbReference>
<name>A0A368W5C1_9BACL</name>
<keyword evidence="4 7" id="KW-0812">Transmembrane</keyword>
<accession>A0A368W5C1</accession>
<feature type="transmembrane region" description="Helical" evidence="7">
    <location>
        <begin position="20"/>
        <end position="39"/>
    </location>
</feature>